<keyword evidence="2" id="KW-0067">ATP-binding</keyword>
<dbReference type="CDD" id="cd00009">
    <property type="entry name" value="AAA"/>
    <property type="match status" value="1"/>
</dbReference>
<keyword evidence="3" id="KW-0472">Membrane</keyword>
<feature type="domain" description="AAA+ ATPase" evidence="4">
    <location>
        <begin position="74"/>
        <end position="219"/>
    </location>
</feature>
<evidence type="ECO:0000313" key="6">
    <source>
        <dbReference type="Proteomes" id="UP000179164"/>
    </source>
</evidence>
<dbReference type="GO" id="GO:0005524">
    <property type="term" value="F:ATP binding"/>
    <property type="evidence" value="ECO:0007669"/>
    <property type="project" value="UniProtKB-KW"/>
</dbReference>
<proteinExistence type="predicted"/>
<dbReference type="InterPro" id="IPR041546">
    <property type="entry name" value="ClpA/ClpB_AAA_lid"/>
</dbReference>
<dbReference type="PANTHER" id="PTHR11638:SF175">
    <property type="entry name" value="ATP-DEPENDENT CLP PROTEASE, ATP-BINDING SUBUNIT CLPC"/>
    <property type="match status" value="1"/>
</dbReference>
<dbReference type="Pfam" id="PF17871">
    <property type="entry name" value="AAA_lid_9"/>
    <property type="match status" value="1"/>
</dbReference>
<dbReference type="Pfam" id="PF00004">
    <property type="entry name" value="AAA"/>
    <property type="match status" value="1"/>
</dbReference>
<organism evidence="5 6">
    <name type="scientific">Candidatus Kerfeldbacteria bacterium RIFCSPLOWO2_01_FULL_48_11</name>
    <dbReference type="NCBI Taxonomy" id="1798543"/>
    <lineage>
        <taxon>Bacteria</taxon>
        <taxon>Candidatus Kerfeldiibacteriota</taxon>
    </lineage>
</organism>
<comment type="caution">
    <text evidence="5">The sequence shown here is derived from an EMBL/GenBank/DDBJ whole genome shotgun (WGS) entry which is preliminary data.</text>
</comment>
<evidence type="ECO:0000313" key="5">
    <source>
        <dbReference type="EMBL" id="OGY83129.1"/>
    </source>
</evidence>
<dbReference type="GO" id="GO:0016887">
    <property type="term" value="F:ATP hydrolysis activity"/>
    <property type="evidence" value="ECO:0007669"/>
    <property type="project" value="InterPro"/>
</dbReference>
<dbReference type="InterPro" id="IPR003959">
    <property type="entry name" value="ATPase_AAA_core"/>
</dbReference>
<sequence length="322" mass="36006">MSSSFNFSLILIFLVLGVVIYLMYRENSKSSLKFRMLDIYSRDLTALAKQGKIDPVIGRKHEIGRVIQILCRRTKNNPVLIGKSGVGKTAIADALAIMIAESKVPQLLMGKRVLALDLSGLVAGTKYRGEFEKRLKALTDEIIAAQRNIILFIDELHTLAEAGEATGAIDAADILKPALARGDLQVVGATTMEEYRTYVEKDTTLERRFQPVIVNEPSKEDTLEILRGIKTKYEQHHHVTITDAAIQKAVELADKHMHDRVFPDKAIDLIDEASSKVRLKKLDDRQSGKQERRIVDTSDIEDVLKEWQADTSAVQIMGIKKA</sequence>
<dbReference type="FunFam" id="3.40.50.300:FF:000010">
    <property type="entry name" value="Chaperone clpB 1, putative"/>
    <property type="match status" value="1"/>
</dbReference>
<protein>
    <recommendedName>
        <fullName evidence="4">AAA+ ATPase domain-containing protein</fullName>
    </recommendedName>
</protein>
<dbReference type="GO" id="GO:0034605">
    <property type="term" value="P:cellular response to heat"/>
    <property type="evidence" value="ECO:0007669"/>
    <property type="project" value="TreeGrafter"/>
</dbReference>
<dbReference type="Proteomes" id="UP000179164">
    <property type="component" value="Unassembled WGS sequence"/>
</dbReference>
<keyword evidence="1" id="KW-0547">Nucleotide-binding</keyword>
<dbReference type="SUPFAM" id="SSF52540">
    <property type="entry name" value="P-loop containing nucleoside triphosphate hydrolases"/>
    <property type="match status" value="1"/>
</dbReference>
<dbReference type="SMART" id="SM00382">
    <property type="entry name" value="AAA"/>
    <property type="match status" value="1"/>
</dbReference>
<dbReference type="Gene3D" id="3.40.50.300">
    <property type="entry name" value="P-loop containing nucleotide triphosphate hydrolases"/>
    <property type="match status" value="1"/>
</dbReference>
<evidence type="ECO:0000256" key="3">
    <source>
        <dbReference type="SAM" id="Phobius"/>
    </source>
</evidence>
<keyword evidence="3" id="KW-1133">Transmembrane helix</keyword>
<dbReference type="Gene3D" id="1.10.8.60">
    <property type="match status" value="1"/>
</dbReference>
<dbReference type="InterPro" id="IPR003593">
    <property type="entry name" value="AAA+_ATPase"/>
</dbReference>
<evidence type="ECO:0000259" key="4">
    <source>
        <dbReference type="SMART" id="SM00382"/>
    </source>
</evidence>
<dbReference type="EMBL" id="MHKE01000015">
    <property type="protein sequence ID" value="OGY83129.1"/>
    <property type="molecule type" value="Genomic_DNA"/>
</dbReference>
<name>A0A1G2B3A5_9BACT</name>
<accession>A0A1G2B3A5</accession>
<gene>
    <name evidence="5" type="ORF">A2898_02535</name>
</gene>
<reference evidence="5 6" key="1">
    <citation type="journal article" date="2016" name="Nat. Commun.">
        <title>Thousands of microbial genomes shed light on interconnected biogeochemical processes in an aquifer system.</title>
        <authorList>
            <person name="Anantharaman K."/>
            <person name="Brown C.T."/>
            <person name="Hug L.A."/>
            <person name="Sharon I."/>
            <person name="Castelle C.J."/>
            <person name="Probst A.J."/>
            <person name="Thomas B.C."/>
            <person name="Singh A."/>
            <person name="Wilkins M.J."/>
            <person name="Karaoz U."/>
            <person name="Brodie E.L."/>
            <person name="Williams K.H."/>
            <person name="Hubbard S.S."/>
            <person name="Banfield J.F."/>
        </authorList>
    </citation>
    <scope>NUCLEOTIDE SEQUENCE [LARGE SCALE GENOMIC DNA]</scope>
</reference>
<dbReference type="GO" id="GO:0005737">
    <property type="term" value="C:cytoplasm"/>
    <property type="evidence" value="ECO:0007669"/>
    <property type="project" value="TreeGrafter"/>
</dbReference>
<evidence type="ECO:0000256" key="1">
    <source>
        <dbReference type="ARBA" id="ARBA00022741"/>
    </source>
</evidence>
<dbReference type="PANTHER" id="PTHR11638">
    <property type="entry name" value="ATP-DEPENDENT CLP PROTEASE"/>
    <property type="match status" value="1"/>
</dbReference>
<feature type="transmembrane region" description="Helical" evidence="3">
    <location>
        <begin position="6"/>
        <end position="24"/>
    </location>
</feature>
<dbReference type="InterPro" id="IPR050130">
    <property type="entry name" value="ClpA_ClpB"/>
</dbReference>
<dbReference type="AlphaFoldDB" id="A0A1G2B3A5"/>
<keyword evidence="3" id="KW-0812">Transmembrane</keyword>
<dbReference type="STRING" id="1798543.A2898_02535"/>
<dbReference type="InterPro" id="IPR027417">
    <property type="entry name" value="P-loop_NTPase"/>
</dbReference>
<evidence type="ECO:0000256" key="2">
    <source>
        <dbReference type="ARBA" id="ARBA00022840"/>
    </source>
</evidence>